<accession>W1RZB3</accession>
<evidence type="ECO:0000313" key="1">
    <source>
        <dbReference type="EMBL" id="ETI62150.1"/>
    </source>
</evidence>
<organism evidence="1 2">
    <name type="scientific">Marinomonas profundimaris</name>
    <dbReference type="NCBI Taxonomy" id="1208321"/>
    <lineage>
        <taxon>Bacteria</taxon>
        <taxon>Pseudomonadati</taxon>
        <taxon>Pseudomonadota</taxon>
        <taxon>Gammaproteobacteria</taxon>
        <taxon>Oceanospirillales</taxon>
        <taxon>Oceanospirillaceae</taxon>
        <taxon>Marinomonas</taxon>
    </lineage>
</organism>
<keyword evidence="2" id="KW-1185">Reference proteome</keyword>
<dbReference type="Proteomes" id="UP000018857">
    <property type="component" value="Unassembled WGS sequence"/>
</dbReference>
<dbReference type="AlphaFoldDB" id="W1RZB3"/>
<gene>
    <name evidence="1" type="ORF">D104_02820</name>
</gene>
<name>W1RZB3_9GAMM</name>
<sequence>MLLNHERDGLDKRYMHTHSREQMRKALGEWGNNLKN</sequence>
<dbReference type="EMBL" id="AYOZ01000002">
    <property type="protein sequence ID" value="ETI62150.1"/>
    <property type="molecule type" value="Genomic_DNA"/>
</dbReference>
<reference evidence="1 2" key="1">
    <citation type="journal article" date="2014" name="Genome Announc.">
        <title>Draft Genome Sequence of Marinomonas sp. Strain D104, a Polycyclic Aromatic Hydrocarbon-Degrading Bacterium from the Deep-Sea Sediment of the Arctic Ocean.</title>
        <authorList>
            <person name="Dong C."/>
            <person name="Bai X."/>
            <person name="Lai Q."/>
            <person name="Xie Y."/>
            <person name="Chen X."/>
            <person name="Shao Z."/>
        </authorList>
    </citation>
    <scope>NUCLEOTIDE SEQUENCE [LARGE SCALE GENOMIC DNA]</scope>
    <source>
        <strain evidence="1 2">D104</strain>
    </source>
</reference>
<comment type="caution">
    <text evidence="1">The sequence shown here is derived from an EMBL/GenBank/DDBJ whole genome shotgun (WGS) entry which is preliminary data.</text>
</comment>
<evidence type="ECO:0000313" key="2">
    <source>
        <dbReference type="Proteomes" id="UP000018857"/>
    </source>
</evidence>
<protein>
    <submittedName>
        <fullName evidence="1">Uncharacterized protein</fullName>
    </submittedName>
</protein>
<proteinExistence type="predicted"/>